<accession>A0A517DTI1</accession>
<organism evidence="2 3">
    <name type="scientific">Sporomusa termitida</name>
    <dbReference type="NCBI Taxonomy" id="2377"/>
    <lineage>
        <taxon>Bacteria</taxon>
        <taxon>Bacillati</taxon>
        <taxon>Bacillota</taxon>
        <taxon>Negativicutes</taxon>
        <taxon>Selenomonadales</taxon>
        <taxon>Sporomusaceae</taxon>
        <taxon>Sporomusa</taxon>
    </lineage>
</organism>
<feature type="domain" description="DUF1858" evidence="1">
    <location>
        <begin position="3"/>
        <end position="54"/>
    </location>
</feature>
<dbReference type="Gene3D" id="1.10.3910.10">
    <property type="entry name" value="SP0561-like"/>
    <property type="match status" value="1"/>
</dbReference>
<reference evidence="2 3" key="1">
    <citation type="submission" date="2019-02" db="EMBL/GenBank/DDBJ databases">
        <title>Closed genome of Sporomusa termitida DSM 4440.</title>
        <authorList>
            <person name="Poehlein A."/>
            <person name="Daniel R."/>
        </authorList>
    </citation>
    <scope>NUCLEOTIDE SEQUENCE [LARGE SCALE GENOMIC DNA]</scope>
    <source>
        <strain evidence="2 3">DSM 4440</strain>
    </source>
</reference>
<dbReference type="InterPro" id="IPR023883">
    <property type="entry name" value="CHP03980_redox-disulphide"/>
</dbReference>
<dbReference type="SUPFAM" id="SSF140683">
    <property type="entry name" value="SP0561-like"/>
    <property type="match status" value="1"/>
</dbReference>
<dbReference type="AlphaFoldDB" id="A0A517DTI1"/>
<dbReference type="Pfam" id="PF08984">
    <property type="entry name" value="DUF1858"/>
    <property type="match status" value="1"/>
</dbReference>
<dbReference type="InterPro" id="IPR038062">
    <property type="entry name" value="ScdA-like_N_sf"/>
</dbReference>
<sequence>MFTRSTPIIEALRLHAKACEIFIKYGMGCTGCMGSTTETIETGATMHEIDVEALLAELNELLTGADKV</sequence>
<dbReference type="PANTHER" id="PTHR39341:SF1">
    <property type="entry name" value="DUF1858 DOMAIN-CONTAINING PROTEIN"/>
    <property type="match status" value="1"/>
</dbReference>
<dbReference type="EMBL" id="CP036259">
    <property type="protein sequence ID" value="QDR80657.1"/>
    <property type="molecule type" value="Genomic_DNA"/>
</dbReference>
<dbReference type="InterPro" id="IPR015077">
    <property type="entry name" value="DUF1858"/>
</dbReference>
<dbReference type="NCBIfam" id="TIGR03980">
    <property type="entry name" value="prismane_assoc"/>
    <property type="match status" value="1"/>
</dbReference>
<evidence type="ECO:0000313" key="3">
    <source>
        <dbReference type="Proteomes" id="UP000320776"/>
    </source>
</evidence>
<dbReference type="RefSeq" id="WP_144350243.1">
    <property type="nucleotide sequence ID" value="NZ_CP036259.1"/>
</dbReference>
<dbReference type="Proteomes" id="UP000320776">
    <property type="component" value="Chromosome"/>
</dbReference>
<protein>
    <submittedName>
        <fullName evidence="2">Hybrid cluSPTER protein-associated redox disulfide domain protein</fullName>
    </submittedName>
</protein>
<name>A0A517DTI1_9FIRM</name>
<dbReference type="PANTHER" id="PTHR39341">
    <property type="entry name" value="BSL7085 PROTEIN"/>
    <property type="match status" value="1"/>
</dbReference>
<keyword evidence="3" id="KW-1185">Reference proteome</keyword>
<dbReference type="KEGG" id="sted:SPTER_19870"/>
<gene>
    <name evidence="2" type="ORF">SPTER_19870</name>
</gene>
<evidence type="ECO:0000313" key="2">
    <source>
        <dbReference type="EMBL" id="QDR80657.1"/>
    </source>
</evidence>
<evidence type="ECO:0000259" key="1">
    <source>
        <dbReference type="Pfam" id="PF08984"/>
    </source>
</evidence>
<proteinExistence type="predicted"/>